<protein>
    <recommendedName>
        <fullName evidence="3">Ac52</fullName>
    </recommendedName>
</protein>
<dbReference type="KEGG" id="vg:5850534"/>
<dbReference type="InterPro" id="IPR020201">
    <property type="entry name" value="AcMNPV_Orf52"/>
</dbReference>
<dbReference type="GeneID" id="5850534"/>
<dbReference type="EMBL" id="EU309041">
    <property type="protein sequence ID" value="ABY65768.1"/>
    <property type="molecule type" value="Genomic_DNA"/>
</dbReference>
<name>B0FDR0_9ABAC</name>
<keyword evidence="2" id="KW-1185">Reference proteome</keyword>
<organism evidence="1 2">
    <name type="scientific">Orgyia leucostigma nucleopolyhedrovirus</name>
    <dbReference type="NCBI Taxonomy" id="490711"/>
    <lineage>
        <taxon>Viruses</taxon>
        <taxon>Viruses incertae sedis</taxon>
        <taxon>Naldaviricetes</taxon>
        <taxon>Lefavirales</taxon>
        <taxon>Baculoviridae</taxon>
        <taxon>Alphabaculovirus</taxon>
        <taxon>Alphabaculovirus orleucostigmae</taxon>
    </lineage>
</organism>
<evidence type="ECO:0000313" key="1">
    <source>
        <dbReference type="EMBL" id="ABY65768.1"/>
    </source>
</evidence>
<dbReference type="Pfam" id="PF11077">
    <property type="entry name" value="DUF2616"/>
    <property type="match status" value="1"/>
</dbReference>
<sequence>MELIRLFVKYSKHYRTCKDSEKKNKIYHEWSKAMNSHTHKYINVFAHTKNGDIANDGSEGNYKNNVELNLCDFCYSGNYNSFVCNQCLFPCCENEELATYSLLSVCFYEENEDDVRRIGHDHQQAATMMTQRQVLAHHQHMVWVQRLKLAWKLHERAGKIYKIVYERCVQCETPTFDLGYVTTTFDYRLFCDKCLFPLFTIDAQ</sequence>
<dbReference type="Proteomes" id="UP000203316">
    <property type="component" value="Segment"/>
</dbReference>
<evidence type="ECO:0000313" key="2">
    <source>
        <dbReference type="Proteomes" id="UP000203316"/>
    </source>
</evidence>
<reference evidence="1 2" key="1">
    <citation type="submission" date="2007-11" db="EMBL/GenBank/DDBJ databases">
        <title>Sequence and organization of Orgyia leucostigma nucleopolyhedrovirus genome.</title>
        <authorList>
            <person name="Eveleigh R.J.M."/>
            <person name="Lapointe R."/>
            <person name="Graham R.I."/>
            <person name="Lauzon H.A.M."/>
            <person name="Pavlik L."/>
            <person name="Arif B.M."/>
            <person name="Lucarotti C.J."/>
        </authorList>
    </citation>
    <scope>NUCLEOTIDE SEQUENCE [LARGE SCALE GENOMIC DNA]</scope>
    <source>
        <strain evidence="1">CFS-77</strain>
    </source>
</reference>
<accession>B0FDR0</accession>
<evidence type="ECO:0008006" key="3">
    <source>
        <dbReference type="Google" id="ProtNLM"/>
    </source>
</evidence>
<proteinExistence type="predicted"/>
<dbReference type="RefSeq" id="YP_001650952.1">
    <property type="nucleotide sequence ID" value="NC_010276.1"/>
</dbReference>
<dbReference type="OrthoDB" id="19223at10239"/>